<proteinExistence type="predicted"/>
<dbReference type="RefSeq" id="WP_344525746.1">
    <property type="nucleotide sequence ID" value="NZ_BAAAPE010000005.1"/>
</dbReference>
<dbReference type="Pfam" id="PF00440">
    <property type="entry name" value="TetR_N"/>
    <property type="match status" value="1"/>
</dbReference>
<evidence type="ECO:0000259" key="4">
    <source>
        <dbReference type="PROSITE" id="PS50977"/>
    </source>
</evidence>
<dbReference type="PROSITE" id="PS01081">
    <property type="entry name" value="HTH_TETR_1"/>
    <property type="match status" value="1"/>
</dbReference>
<sequence>MTTPQSRARTARAGTTRAGTKGMPRAERERQLLAAATEEFARHGYEGTTVAAVAARVGVTKPLLHQYFGSKQDLYLACLAPVGDRLLDAVRTAMAAHGPGAPPTPLRVLRGLFTALDGQREAWFVLYDATLPPASEAARRAASYRGAVDDLAAAGTADLLHAAGFDDPLDADALTHAWRGLATALVRWWIQHPEQSPDAMTRRCARLFAAGRTLLAADPDGAGDADPGTGRGSPNLRT</sequence>
<evidence type="ECO:0000313" key="6">
    <source>
        <dbReference type="Proteomes" id="UP001500016"/>
    </source>
</evidence>
<dbReference type="InterPro" id="IPR023772">
    <property type="entry name" value="DNA-bd_HTH_TetR-type_CS"/>
</dbReference>
<dbReference type="Gene3D" id="1.10.357.10">
    <property type="entry name" value="Tetracycline Repressor, domain 2"/>
    <property type="match status" value="1"/>
</dbReference>
<evidence type="ECO:0000256" key="3">
    <source>
        <dbReference type="SAM" id="MobiDB-lite"/>
    </source>
</evidence>
<dbReference type="Proteomes" id="UP001500016">
    <property type="component" value="Unassembled WGS sequence"/>
</dbReference>
<evidence type="ECO:0000313" key="5">
    <source>
        <dbReference type="EMBL" id="GAA2068687.1"/>
    </source>
</evidence>
<comment type="caution">
    <text evidence="5">The sequence shown here is derived from an EMBL/GenBank/DDBJ whole genome shotgun (WGS) entry which is preliminary data.</text>
</comment>
<name>A0ABP5H8Q2_9ACTN</name>
<evidence type="ECO:0000256" key="1">
    <source>
        <dbReference type="ARBA" id="ARBA00023125"/>
    </source>
</evidence>
<dbReference type="PANTHER" id="PTHR30055:SF158">
    <property type="entry name" value="POSSIBLE TRANSCRIPTIONAL REGULATORY PROTEIN (PROBABLY TETR-FAMILY)"/>
    <property type="match status" value="1"/>
</dbReference>
<accession>A0ABP5H8Q2</accession>
<feature type="compositionally biased region" description="Low complexity" evidence="3">
    <location>
        <begin position="7"/>
        <end position="20"/>
    </location>
</feature>
<dbReference type="EMBL" id="BAAAPE010000005">
    <property type="protein sequence ID" value="GAA2068687.1"/>
    <property type="molecule type" value="Genomic_DNA"/>
</dbReference>
<dbReference type="PRINTS" id="PR00455">
    <property type="entry name" value="HTHTETR"/>
</dbReference>
<dbReference type="PANTHER" id="PTHR30055">
    <property type="entry name" value="HTH-TYPE TRANSCRIPTIONAL REGULATOR RUTR"/>
    <property type="match status" value="1"/>
</dbReference>
<dbReference type="InterPro" id="IPR009057">
    <property type="entry name" value="Homeodomain-like_sf"/>
</dbReference>
<feature type="region of interest" description="Disordered" evidence="3">
    <location>
        <begin position="1"/>
        <end position="26"/>
    </location>
</feature>
<reference evidence="6" key="1">
    <citation type="journal article" date="2019" name="Int. J. Syst. Evol. Microbiol.">
        <title>The Global Catalogue of Microorganisms (GCM) 10K type strain sequencing project: providing services to taxonomists for standard genome sequencing and annotation.</title>
        <authorList>
            <consortium name="The Broad Institute Genomics Platform"/>
            <consortium name="The Broad Institute Genome Sequencing Center for Infectious Disease"/>
            <person name="Wu L."/>
            <person name="Ma J."/>
        </authorList>
    </citation>
    <scope>NUCLEOTIDE SEQUENCE [LARGE SCALE GENOMIC DNA]</scope>
    <source>
        <strain evidence="6">JCM 15478</strain>
    </source>
</reference>
<keyword evidence="6" id="KW-1185">Reference proteome</keyword>
<feature type="domain" description="HTH tetR-type" evidence="4">
    <location>
        <begin position="26"/>
        <end position="86"/>
    </location>
</feature>
<evidence type="ECO:0000256" key="2">
    <source>
        <dbReference type="PROSITE-ProRule" id="PRU00335"/>
    </source>
</evidence>
<keyword evidence="1 2" id="KW-0238">DNA-binding</keyword>
<feature type="DNA-binding region" description="H-T-H motif" evidence="2">
    <location>
        <begin position="49"/>
        <end position="68"/>
    </location>
</feature>
<feature type="region of interest" description="Disordered" evidence="3">
    <location>
        <begin position="218"/>
        <end position="238"/>
    </location>
</feature>
<dbReference type="PROSITE" id="PS50977">
    <property type="entry name" value="HTH_TETR_2"/>
    <property type="match status" value="1"/>
</dbReference>
<dbReference type="InterPro" id="IPR050109">
    <property type="entry name" value="HTH-type_TetR-like_transc_reg"/>
</dbReference>
<feature type="compositionally biased region" description="Low complexity" evidence="3">
    <location>
        <begin position="218"/>
        <end position="228"/>
    </location>
</feature>
<protein>
    <submittedName>
        <fullName evidence="5">TetR/AcrR family transcriptional regulator</fullName>
    </submittedName>
</protein>
<dbReference type="SUPFAM" id="SSF46689">
    <property type="entry name" value="Homeodomain-like"/>
    <property type="match status" value="1"/>
</dbReference>
<organism evidence="5 6">
    <name type="scientific">Streptomyces albiaxialis</name>
    <dbReference type="NCBI Taxonomy" id="329523"/>
    <lineage>
        <taxon>Bacteria</taxon>
        <taxon>Bacillati</taxon>
        <taxon>Actinomycetota</taxon>
        <taxon>Actinomycetes</taxon>
        <taxon>Kitasatosporales</taxon>
        <taxon>Streptomycetaceae</taxon>
        <taxon>Streptomyces</taxon>
    </lineage>
</organism>
<dbReference type="InterPro" id="IPR001647">
    <property type="entry name" value="HTH_TetR"/>
</dbReference>
<gene>
    <name evidence="5" type="ORF">GCM10009801_17160</name>
</gene>